<dbReference type="InterPro" id="IPR036397">
    <property type="entry name" value="RNaseH_sf"/>
</dbReference>
<dbReference type="Pfam" id="PF13456">
    <property type="entry name" value="RVT_3"/>
    <property type="match status" value="1"/>
</dbReference>
<feature type="domain" description="RNase H type-1" evidence="1">
    <location>
        <begin position="1"/>
        <end position="77"/>
    </location>
</feature>
<dbReference type="PANTHER" id="PTHR47723">
    <property type="entry name" value="OS05G0353850 PROTEIN"/>
    <property type="match status" value="1"/>
</dbReference>
<comment type="caution">
    <text evidence="2">The sequence shown here is derived from an EMBL/GenBank/DDBJ whole genome shotgun (WGS) entry which is preliminary data.</text>
</comment>
<proteinExistence type="predicted"/>
<accession>A0ABR2C5S6</accession>
<dbReference type="InterPro" id="IPR002156">
    <property type="entry name" value="RNaseH_domain"/>
</dbReference>
<keyword evidence="3" id="KW-1185">Reference proteome</keyword>
<gene>
    <name evidence="2" type="ORF">V6N12_057660</name>
</gene>
<dbReference type="InterPro" id="IPR012337">
    <property type="entry name" value="RNaseH-like_sf"/>
</dbReference>
<dbReference type="CDD" id="cd06222">
    <property type="entry name" value="RNase_H_like"/>
    <property type="match status" value="1"/>
</dbReference>
<organism evidence="2 3">
    <name type="scientific">Hibiscus sabdariffa</name>
    <name type="common">roselle</name>
    <dbReference type="NCBI Taxonomy" id="183260"/>
    <lineage>
        <taxon>Eukaryota</taxon>
        <taxon>Viridiplantae</taxon>
        <taxon>Streptophyta</taxon>
        <taxon>Embryophyta</taxon>
        <taxon>Tracheophyta</taxon>
        <taxon>Spermatophyta</taxon>
        <taxon>Magnoliopsida</taxon>
        <taxon>eudicotyledons</taxon>
        <taxon>Gunneridae</taxon>
        <taxon>Pentapetalae</taxon>
        <taxon>rosids</taxon>
        <taxon>malvids</taxon>
        <taxon>Malvales</taxon>
        <taxon>Malvaceae</taxon>
        <taxon>Malvoideae</taxon>
        <taxon>Hibiscus</taxon>
    </lineage>
</organism>
<dbReference type="InterPro" id="IPR044730">
    <property type="entry name" value="RNase_H-like_dom_plant"/>
</dbReference>
<dbReference type="Proteomes" id="UP001472677">
    <property type="component" value="Unassembled WGS sequence"/>
</dbReference>
<dbReference type="Gene3D" id="3.30.420.10">
    <property type="entry name" value="Ribonuclease H-like superfamily/Ribonuclease H"/>
    <property type="match status" value="1"/>
</dbReference>
<reference evidence="2 3" key="1">
    <citation type="journal article" date="2024" name="G3 (Bethesda)">
        <title>Genome assembly of Hibiscus sabdariffa L. provides insights into metabolisms of medicinal natural products.</title>
        <authorList>
            <person name="Kim T."/>
        </authorList>
    </citation>
    <scope>NUCLEOTIDE SEQUENCE [LARGE SCALE GENOMIC DNA]</scope>
    <source>
        <strain evidence="2">TK-2024</strain>
        <tissue evidence="2">Old leaves</tissue>
    </source>
</reference>
<protein>
    <recommendedName>
        <fullName evidence="1">RNase H type-1 domain-containing protein</fullName>
    </recommendedName>
</protein>
<sequence length="117" mass="12375">MWAIHDGLLQAWDLGYTRIELESDCLEAVRIIHSESSALAGSALVSSIKEVLGRGWTVVVKHVGRGSNRVADFLAAQGRNLVAGGMRLSEPPVALVSLLEEEYLGPSSSMGEATGVG</sequence>
<dbReference type="SUPFAM" id="SSF53098">
    <property type="entry name" value="Ribonuclease H-like"/>
    <property type="match status" value="1"/>
</dbReference>
<evidence type="ECO:0000313" key="3">
    <source>
        <dbReference type="Proteomes" id="UP001472677"/>
    </source>
</evidence>
<dbReference type="InterPro" id="IPR053151">
    <property type="entry name" value="RNase_H-like"/>
</dbReference>
<name>A0ABR2C5S6_9ROSI</name>
<dbReference type="PANTHER" id="PTHR47723:SF19">
    <property type="entry name" value="POLYNUCLEOTIDYL TRANSFERASE, RIBONUCLEASE H-LIKE SUPERFAMILY PROTEIN"/>
    <property type="match status" value="1"/>
</dbReference>
<evidence type="ECO:0000313" key="2">
    <source>
        <dbReference type="EMBL" id="KAK8514764.1"/>
    </source>
</evidence>
<evidence type="ECO:0000259" key="1">
    <source>
        <dbReference type="Pfam" id="PF13456"/>
    </source>
</evidence>
<dbReference type="EMBL" id="JBBPBM010000066">
    <property type="protein sequence ID" value="KAK8514764.1"/>
    <property type="molecule type" value="Genomic_DNA"/>
</dbReference>